<dbReference type="HOGENOM" id="CLU_067287_5_0_6"/>
<dbReference type="Pfam" id="PF02357">
    <property type="entry name" value="NusG"/>
    <property type="match status" value="1"/>
</dbReference>
<dbReference type="RefSeq" id="WP_011771701.1">
    <property type="nucleotide sequence ID" value="NC_008709.1"/>
</dbReference>
<organism evidence="6 7">
    <name type="scientific">Psychromonas ingrahamii (strain DSM 17664 / CCUG 51855 / 37)</name>
    <dbReference type="NCBI Taxonomy" id="357804"/>
    <lineage>
        <taxon>Bacteria</taxon>
        <taxon>Pseudomonadati</taxon>
        <taxon>Pseudomonadota</taxon>
        <taxon>Gammaproteobacteria</taxon>
        <taxon>Alteromonadales</taxon>
        <taxon>Psychromonadaceae</taxon>
        <taxon>Psychromonas</taxon>
    </lineage>
</organism>
<keyword evidence="2 4" id="KW-0805">Transcription regulation</keyword>
<evidence type="ECO:0000259" key="5">
    <source>
        <dbReference type="SMART" id="SM00738"/>
    </source>
</evidence>
<evidence type="ECO:0000313" key="7">
    <source>
        <dbReference type="Proteomes" id="UP000000639"/>
    </source>
</evidence>
<dbReference type="GO" id="GO:0005829">
    <property type="term" value="C:cytosol"/>
    <property type="evidence" value="ECO:0007669"/>
    <property type="project" value="TreeGrafter"/>
</dbReference>
<dbReference type="PANTHER" id="PTHR30265">
    <property type="entry name" value="RHO-INTERACTING TRANSCRIPTION TERMINATION FACTOR NUSG"/>
    <property type="match status" value="1"/>
</dbReference>
<dbReference type="STRING" id="357804.Ping_3466"/>
<dbReference type="InterPro" id="IPR006645">
    <property type="entry name" value="NGN-like_dom"/>
</dbReference>
<dbReference type="CDD" id="cd09892">
    <property type="entry name" value="NGN_SP_RfaH"/>
    <property type="match status" value="1"/>
</dbReference>
<dbReference type="Proteomes" id="UP000000639">
    <property type="component" value="Chromosome"/>
</dbReference>
<reference evidence="6 7" key="1">
    <citation type="submission" date="2007-01" db="EMBL/GenBank/DDBJ databases">
        <title>Complete sequence of Psychromonas ingrahamii 37.</title>
        <authorList>
            <consortium name="US DOE Joint Genome Institute"/>
            <person name="Copeland A."/>
            <person name="Lucas S."/>
            <person name="Lapidus A."/>
            <person name="Barry K."/>
            <person name="Detter J.C."/>
            <person name="Glavina del Rio T."/>
            <person name="Hammon N."/>
            <person name="Israni S."/>
            <person name="Dalin E."/>
            <person name="Tice H."/>
            <person name="Pitluck S."/>
            <person name="Thompson L.S."/>
            <person name="Brettin T."/>
            <person name="Bruce D."/>
            <person name="Han C."/>
            <person name="Tapia R."/>
            <person name="Schmutz J."/>
            <person name="Larimer F."/>
            <person name="Land M."/>
            <person name="Hauser L."/>
            <person name="Kyrpides N."/>
            <person name="Ivanova N."/>
            <person name="Staley J."/>
            <person name="Richardson P."/>
        </authorList>
    </citation>
    <scope>NUCLEOTIDE SEQUENCE [LARGE SCALE GENOMIC DNA]</scope>
    <source>
        <strain evidence="6 7">37</strain>
    </source>
</reference>
<name>A1T084_PSYIN</name>
<protein>
    <recommendedName>
        <fullName evidence="4">Transcription antitermination protein RfaH</fullName>
    </recommendedName>
</protein>
<keyword evidence="1 4" id="KW-0889">Transcription antitermination</keyword>
<dbReference type="AlphaFoldDB" id="A1T084"/>
<evidence type="ECO:0000256" key="3">
    <source>
        <dbReference type="ARBA" id="ARBA00023163"/>
    </source>
</evidence>
<dbReference type="eggNOG" id="COG0250">
    <property type="taxonomic scope" value="Bacteria"/>
</dbReference>
<dbReference type="GO" id="GO:0001073">
    <property type="term" value="F:transcription antitermination factor activity, DNA binding"/>
    <property type="evidence" value="ECO:0007669"/>
    <property type="project" value="UniProtKB-UniRule"/>
</dbReference>
<keyword evidence="3 4" id="KW-0804">Transcription</keyword>
<keyword evidence="7" id="KW-1185">Reference proteome</keyword>
<dbReference type="InterPro" id="IPR010215">
    <property type="entry name" value="Transcription_antiterm_RfaH"/>
</dbReference>
<dbReference type="InterPro" id="IPR043425">
    <property type="entry name" value="NusG-like"/>
</dbReference>
<dbReference type="GO" id="GO:0006354">
    <property type="term" value="P:DNA-templated transcription elongation"/>
    <property type="evidence" value="ECO:0007669"/>
    <property type="project" value="InterPro"/>
</dbReference>
<proteinExistence type="inferred from homology"/>
<dbReference type="OrthoDB" id="9790639at2"/>
<comment type="subunit">
    <text evidence="4">Interacts with both the nontemplate DNA and the RNA polymerase (RNAP).</text>
</comment>
<feature type="domain" description="NusG-like N-terminal" evidence="5">
    <location>
        <begin position="2"/>
        <end position="101"/>
    </location>
</feature>
<evidence type="ECO:0000313" key="6">
    <source>
        <dbReference type="EMBL" id="ABM05149.1"/>
    </source>
</evidence>
<dbReference type="PANTHER" id="PTHR30265:SF7">
    <property type="entry name" value="TRANSCRIPTION ANTITERMINATION PROTEIN RFAH"/>
    <property type="match status" value="1"/>
</dbReference>
<dbReference type="SMART" id="SM00738">
    <property type="entry name" value="NGN"/>
    <property type="match status" value="1"/>
</dbReference>
<comment type="similarity">
    <text evidence="4">Belongs to the RfaH family.</text>
</comment>
<dbReference type="InterPro" id="IPR036735">
    <property type="entry name" value="NGN_dom_sf"/>
</dbReference>
<dbReference type="GO" id="GO:0003677">
    <property type="term" value="F:DNA binding"/>
    <property type="evidence" value="ECO:0007669"/>
    <property type="project" value="UniProtKB-UniRule"/>
</dbReference>
<dbReference type="SUPFAM" id="SSF82679">
    <property type="entry name" value="N-utilization substance G protein NusG, N-terminal domain"/>
    <property type="match status" value="1"/>
</dbReference>
<dbReference type="HAMAP" id="MF_00951">
    <property type="entry name" value="RfaH"/>
    <property type="match status" value="1"/>
</dbReference>
<dbReference type="KEGG" id="pin:Ping_3466"/>
<keyword evidence="4" id="KW-0238">DNA-binding</keyword>
<gene>
    <name evidence="4" type="primary">rfaH</name>
    <name evidence="6" type="ordered locus">Ping_3466</name>
</gene>
<comment type="function">
    <text evidence="4">Enhances distal genes transcription elongation in a specialized subset of operons that encode extracytoplasmic components.</text>
</comment>
<evidence type="ECO:0000256" key="1">
    <source>
        <dbReference type="ARBA" id="ARBA00022814"/>
    </source>
</evidence>
<accession>A1T084</accession>
<sequence length="169" mass="19452">MSLQWFVVYCKSREELRAQRNLENQGVYSFFPKICKEKILRSKKKVVEEPLFPSYLFVNISKNDEKFSAIRSTRGINNFVKFGLSIATIPDQQIKKIEQLCHVNNKLAVNSEDVYQNGDKIEILSGPFKGLTAIFNIEDGLERSMLLLKILNQDNNISFKNSALKKVES</sequence>
<dbReference type="NCBIfam" id="NF006534">
    <property type="entry name" value="PRK09014.1"/>
    <property type="match status" value="1"/>
</dbReference>
<evidence type="ECO:0000256" key="4">
    <source>
        <dbReference type="HAMAP-Rule" id="MF_00951"/>
    </source>
</evidence>
<evidence type="ECO:0000256" key="2">
    <source>
        <dbReference type="ARBA" id="ARBA00023015"/>
    </source>
</evidence>
<dbReference type="NCBIfam" id="TIGR01955">
    <property type="entry name" value="RfaH"/>
    <property type="match status" value="1"/>
</dbReference>
<dbReference type="EMBL" id="CP000510">
    <property type="protein sequence ID" value="ABM05149.1"/>
    <property type="molecule type" value="Genomic_DNA"/>
</dbReference>
<dbReference type="Gene3D" id="3.30.70.940">
    <property type="entry name" value="NusG, N-terminal domain"/>
    <property type="match status" value="1"/>
</dbReference>